<organism evidence="1 2">
    <name type="scientific">Podospora aff. communis PSN243</name>
    <dbReference type="NCBI Taxonomy" id="3040156"/>
    <lineage>
        <taxon>Eukaryota</taxon>
        <taxon>Fungi</taxon>
        <taxon>Dikarya</taxon>
        <taxon>Ascomycota</taxon>
        <taxon>Pezizomycotina</taxon>
        <taxon>Sordariomycetes</taxon>
        <taxon>Sordariomycetidae</taxon>
        <taxon>Sordariales</taxon>
        <taxon>Podosporaceae</taxon>
        <taxon>Podospora</taxon>
    </lineage>
</organism>
<comment type="caution">
    <text evidence="1">The sequence shown here is derived from an EMBL/GenBank/DDBJ whole genome shotgun (WGS) entry which is preliminary data.</text>
</comment>
<dbReference type="AlphaFoldDB" id="A0AAV9GUC3"/>
<proteinExistence type="predicted"/>
<reference evidence="1" key="1">
    <citation type="journal article" date="2023" name="Mol. Phylogenet. Evol.">
        <title>Genome-scale phylogeny and comparative genomics of the fungal order Sordariales.</title>
        <authorList>
            <person name="Hensen N."/>
            <person name="Bonometti L."/>
            <person name="Westerberg I."/>
            <person name="Brannstrom I.O."/>
            <person name="Guillou S."/>
            <person name="Cros-Aarteil S."/>
            <person name="Calhoun S."/>
            <person name="Haridas S."/>
            <person name="Kuo A."/>
            <person name="Mondo S."/>
            <person name="Pangilinan J."/>
            <person name="Riley R."/>
            <person name="LaButti K."/>
            <person name="Andreopoulos B."/>
            <person name="Lipzen A."/>
            <person name="Chen C."/>
            <person name="Yan M."/>
            <person name="Daum C."/>
            <person name="Ng V."/>
            <person name="Clum A."/>
            <person name="Steindorff A."/>
            <person name="Ohm R.A."/>
            <person name="Martin F."/>
            <person name="Silar P."/>
            <person name="Natvig D.O."/>
            <person name="Lalanne C."/>
            <person name="Gautier V."/>
            <person name="Ament-Velasquez S.L."/>
            <person name="Kruys A."/>
            <person name="Hutchinson M.I."/>
            <person name="Powell A.J."/>
            <person name="Barry K."/>
            <person name="Miller A.N."/>
            <person name="Grigoriev I.V."/>
            <person name="Debuchy R."/>
            <person name="Gladieux P."/>
            <person name="Hiltunen Thoren M."/>
            <person name="Johannesson H."/>
        </authorList>
    </citation>
    <scope>NUCLEOTIDE SEQUENCE</scope>
    <source>
        <strain evidence="1">PSN243</strain>
    </source>
</reference>
<evidence type="ECO:0000313" key="2">
    <source>
        <dbReference type="Proteomes" id="UP001321760"/>
    </source>
</evidence>
<dbReference type="PANTHER" id="PTHR42085:SF2">
    <property type="entry name" value="F-BOX DOMAIN-CONTAINING PROTEIN"/>
    <property type="match status" value="1"/>
</dbReference>
<protein>
    <recommendedName>
        <fullName evidence="3">F-box domain-containing protein</fullName>
    </recommendedName>
</protein>
<name>A0AAV9GUC3_9PEZI</name>
<dbReference type="PANTHER" id="PTHR42085">
    <property type="entry name" value="F-BOX DOMAIN-CONTAINING PROTEIN"/>
    <property type="match status" value="1"/>
</dbReference>
<dbReference type="EMBL" id="MU865929">
    <property type="protein sequence ID" value="KAK4451261.1"/>
    <property type="molecule type" value="Genomic_DNA"/>
</dbReference>
<accession>A0AAV9GUC3</accession>
<keyword evidence="2" id="KW-1185">Reference proteome</keyword>
<sequence>MASPAGTPGNAAFGHLRPFEFLQLPGEIRNRIYRLLLVQSDPIENFLIHNPFPPYIGSPHVNLCGQLLRTCREIHSEATSILYGENTWSFTIYNNHDAKSLGLACPDRLVPFFRWPNELSPQWNPDHFLAIGWNTPGAPHLPRRNLLSHVTRINIEINYGNLNPTSFIVDGVDTLLGGLQKAGCKLEFSNVDCYFDPPRSDCSHAIGCQCDNALFGAPERFLDELQRDDEWGQIEELDSDVDMEN</sequence>
<dbReference type="InterPro" id="IPR038883">
    <property type="entry name" value="AN11006-like"/>
</dbReference>
<reference evidence="1" key="2">
    <citation type="submission" date="2023-05" db="EMBL/GenBank/DDBJ databases">
        <authorList>
            <consortium name="Lawrence Berkeley National Laboratory"/>
            <person name="Steindorff A."/>
            <person name="Hensen N."/>
            <person name="Bonometti L."/>
            <person name="Westerberg I."/>
            <person name="Brannstrom I.O."/>
            <person name="Guillou S."/>
            <person name="Cros-Aarteil S."/>
            <person name="Calhoun S."/>
            <person name="Haridas S."/>
            <person name="Kuo A."/>
            <person name="Mondo S."/>
            <person name="Pangilinan J."/>
            <person name="Riley R."/>
            <person name="Labutti K."/>
            <person name="Andreopoulos B."/>
            <person name="Lipzen A."/>
            <person name="Chen C."/>
            <person name="Yanf M."/>
            <person name="Daum C."/>
            <person name="Ng V."/>
            <person name="Clum A."/>
            <person name="Ohm R."/>
            <person name="Martin F."/>
            <person name="Silar P."/>
            <person name="Natvig D."/>
            <person name="Lalanne C."/>
            <person name="Gautier V."/>
            <person name="Ament-Velasquez S.L."/>
            <person name="Kruys A."/>
            <person name="Hutchinson M.I."/>
            <person name="Powell A.J."/>
            <person name="Barry K."/>
            <person name="Miller A.N."/>
            <person name="Grigoriev I.V."/>
            <person name="Debuchy R."/>
            <person name="Gladieux P."/>
            <person name="Thoren M.H."/>
            <person name="Johannesson H."/>
        </authorList>
    </citation>
    <scope>NUCLEOTIDE SEQUENCE</scope>
    <source>
        <strain evidence="1">PSN243</strain>
    </source>
</reference>
<dbReference type="Proteomes" id="UP001321760">
    <property type="component" value="Unassembled WGS sequence"/>
</dbReference>
<evidence type="ECO:0000313" key="1">
    <source>
        <dbReference type="EMBL" id="KAK4451261.1"/>
    </source>
</evidence>
<gene>
    <name evidence="1" type="ORF">QBC34DRAFT_424111</name>
</gene>
<evidence type="ECO:0008006" key="3">
    <source>
        <dbReference type="Google" id="ProtNLM"/>
    </source>
</evidence>